<accession>A0A6V8L808</accession>
<evidence type="ECO:0000256" key="1">
    <source>
        <dbReference type="SAM" id="MobiDB-lite"/>
    </source>
</evidence>
<feature type="region of interest" description="Disordered" evidence="1">
    <location>
        <begin position="46"/>
        <end position="78"/>
    </location>
</feature>
<dbReference type="AlphaFoldDB" id="A0A6V8L808"/>
<reference evidence="2 3" key="2">
    <citation type="submission" date="2020-03" db="EMBL/GenBank/DDBJ databases">
        <authorList>
            <person name="Ichikawa N."/>
            <person name="Kimura A."/>
            <person name="Kitahashi Y."/>
            <person name="Uohara A."/>
        </authorList>
    </citation>
    <scope>NUCLEOTIDE SEQUENCE [LARGE SCALE GENOMIC DNA]</scope>
    <source>
        <strain evidence="2 3">NBRC 108638</strain>
    </source>
</reference>
<keyword evidence="3" id="KW-1185">Reference proteome</keyword>
<name>A0A6V8L808_9ACTN</name>
<feature type="compositionally biased region" description="Low complexity" evidence="1">
    <location>
        <begin position="63"/>
        <end position="78"/>
    </location>
</feature>
<dbReference type="Proteomes" id="UP000482960">
    <property type="component" value="Unassembled WGS sequence"/>
</dbReference>
<organism evidence="2 3">
    <name type="scientific">Phytohabitans rumicis</name>
    <dbReference type="NCBI Taxonomy" id="1076125"/>
    <lineage>
        <taxon>Bacteria</taxon>
        <taxon>Bacillati</taxon>
        <taxon>Actinomycetota</taxon>
        <taxon>Actinomycetes</taxon>
        <taxon>Micromonosporales</taxon>
        <taxon>Micromonosporaceae</taxon>
    </lineage>
</organism>
<gene>
    <name evidence="2" type="ORF">Prum_047600</name>
</gene>
<evidence type="ECO:0000313" key="3">
    <source>
        <dbReference type="Proteomes" id="UP000482960"/>
    </source>
</evidence>
<evidence type="ECO:0000313" key="2">
    <source>
        <dbReference type="EMBL" id="GFJ91118.1"/>
    </source>
</evidence>
<protein>
    <submittedName>
        <fullName evidence="2">Uncharacterized protein</fullName>
    </submittedName>
</protein>
<dbReference type="EMBL" id="BLPG01000001">
    <property type="protein sequence ID" value="GFJ91118.1"/>
    <property type="molecule type" value="Genomic_DNA"/>
</dbReference>
<sequence length="78" mass="8729">MAHWAVVISDERHEAERLFHHDTLELTGLEGDRPAPAIRCWCSPGARTPPWSRWDWSGPGPPSTTRTTRSPATTSHLS</sequence>
<reference evidence="2 3" key="1">
    <citation type="submission" date="2020-03" db="EMBL/GenBank/DDBJ databases">
        <title>Whole genome shotgun sequence of Phytohabitans rumicis NBRC 108638.</title>
        <authorList>
            <person name="Komaki H."/>
            <person name="Tamura T."/>
        </authorList>
    </citation>
    <scope>NUCLEOTIDE SEQUENCE [LARGE SCALE GENOMIC DNA]</scope>
    <source>
        <strain evidence="2 3">NBRC 108638</strain>
    </source>
</reference>
<comment type="caution">
    <text evidence="2">The sequence shown here is derived from an EMBL/GenBank/DDBJ whole genome shotgun (WGS) entry which is preliminary data.</text>
</comment>
<proteinExistence type="predicted"/>